<feature type="non-terminal residue" evidence="12">
    <location>
        <position position="246"/>
    </location>
</feature>
<proteinExistence type="inferred from homology"/>
<dbReference type="GO" id="GO:0003682">
    <property type="term" value="F:chromatin binding"/>
    <property type="evidence" value="ECO:0007669"/>
    <property type="project" value="TreeGrafter"/>
</dbReference>
<dbReference type="EMBL" id="VZTY01007178">
    <property type="protein sequence ID" value="NXU49564.1"/>
    <property type="molecule type" value="Genomic_DNA"/>
</dbReference>
<gene>
    <name evidence="12" type="primary">Ncaph_1</name>
    <name evidence="12" type="ORF">TURVEL_R03912</name>
</gene>
<comment type="caution">
    <text evidence="12">The sequence shown here is derived from an EMBL/GenBank/DDBJ whole genome shotgun (WGS) entry which is preliminary data.</text>
</comment>
<comment type="subcellular location">
    <subcellularLocation>
        <location evidence="1">Chromosome</location>
    </subcellularLocation>
    <subcellularLocation>
        <location evidence="2">Cytoplasm</location>
    </subcellularLocation>
</comment>
<evidence type="ECO:0000256" key="10">
    <source>
        <dbReference type="ARBA" id="ARBA00023306"/>
    </source>
</evidence>
<organism evidence="12 13">
    <name type="scientific">Turnix velox</name>
    <name type="common">Little buttonquail</name>
    <dbReference type="NCBI Taxonomy" id="2529409"/>
    <lineage>
        <taxon>Eukaryota</taxon>
        <taxon>Metazoa</taxon>
        <taxon>Chordata</taxon>
        <taxon>Craniata</taxon>
        <taxon>Vertebrata</taxon>
        <taxon>Euteleostomi</taxon>
        <taxon>Archelosauria</taxon>
        <taxon>Archosauria</taxon>
        <taxon>Dinosauria</taxon>
        <taxon>Saurischia</taxon>
        <taxon>Theropoda</taxon>
        <taxon>Coelurosauria</taxon>
        <taxon>Aves</taxon>
        <taxon>Neognathae</taxon>
        <taxon>Neoaves</taxon>
        <taxon>Charadriiformes</taxon>
        <taxon>Turnicidae</taxon>
        <taxon>Turnix</taxon>
    </lineage>
</organism>
<accession>A0A7L3L6C7</accession>
<reference evidence="12 13" key="1">
    <citation type="submission" date="2019-09" db="EMBL/GenBank/DDBJ databases">
        <title>Bird 10,000 Genomes (B10K) Project - Family phase.</title>
        <authorList>
            <person name="Zhang G."/>
        </authorList>
    </citation>
    <scope>NUCLEOTIDE SEQUENCE [LARGE SCALE GENOMIC DNA]</scope>
    <source>
        <strain evidence="12">B10K-DU-029-46</strain>
    </source>
</reference>
<dbReference type="GO" id="GO:0007076">
    <property type="term" value="P:mitotic chromosome condensation"/>
    <property type="evidence" value="ECO:0007669"/>
    <property type="project" value="InterPro"/>
</dbReference>
<dbReference type="PANTHER" id="PTHR13108:SF9">
    <property type="entry name" value="CONDENSIN COMPLEX SUBUNIT 2"/>
    <property type="match status" value="1"/>
</dbReference>
<feature type="region of interest" description="Disordered" evidence="11">
    <location>
        <begin position="41"/>
        <end position="60"/>
    </location>
</feature>
<dbReference type="InterPro" id="IPR022816">
    <property type="entry name" value="Condensin_barren_su2"/>
</dbReference>
<evidence type="ECO:0000313" key="12">
    <source>
        <dbReference type="EMBL" id="NXU49564.1"/>
    </source>
</evidence>
<keyword evidence="6" id="KW-0963">Cytoplasm</keyword>
<keyword evidence="9" id="KW-0226">DNA condensation</keyword>
<dbReference type="GO" id="GO:0000796">
    <property type="term" value="C:condensin complex"/>
    <property type="evidence" value="ECO:0007669"/>
    <property type="project" value="InterPro"/>
</dbReference>
<name>A0A7L3L6C7_9CHAR</name>
<keyword evidence="7" id="KW-0132">Cell division</keyword>
<evidence type="ECO:0000313" key="13">
    <source>
        <dbReference type="Proteomes" id="UP000582182"/>
    </source>
</evidence>
<evidence type="ECO:0000256" key="6">
    <source>
        <dbReference type="ARBA" id="ARBA00022490"/>
    </source>
</evidence>
<keyword evidence="10" id="KW-0131">Cell cycle</keyword>
<keyword evidence="8" id="KW-0498">Mitosis</keyword>
<keyword evidence="13" id="KW-1185">Reference proteome</keyword>
<evidence type="ECO:0000256" key="2">
    <source>
        <dbReference type="ARBA" id="ARBA00004496"/>
    </source>
</evidence>
<evidence type="ECO:0000256" key="9">
    <source>
        <dbReference type="ARBA" id="ARBA00023067"/>
    </source>
</evidence>
<protein>
    <recommendedName>
        <fullName evidence="4">Condensin complex subunit 2</fullName>
    </recommendedName>
</protein>
<dbReference type="OrthoDB" id="362021at2759"/>
<evidence type="ECO:0000256" key="5">
    <source>
        <dbReference type="ARBA" id="ARBA00022454"/>
    </source>
</evidence>
<evidence type="ECO:0000256" key="11">
    <source>
        <dbReference type="SAM" id="MobiDB-lite"/>
    </source>
</evidence>
<dbReference type="Proteomes" id="UP000582182">
    <property type="component" value="Unassembled WGS sequence"/>
</dbReference>
<dbReference type="PANTHER" id="PTHR13108">
    <property type="entry name" value="CONDENSIN COMPLEX SUBUNIT 2"/>
    <property type="match status" value="1"/>
</dbReference>
<evidence type="ECO:0000256" key="3">
    <source>
        <dbReference type="ARBA" id="ARBA00009471"/>
    </source>
</evidence>
<evidence type="ECO:0000256" key="1">
    <source>
        <dbReference type="ARBA" id="ARBA00004286"/>
    </source>
</evidence>
<feature type="non-terminal residue" evidence="12">
    <location>
        <position position="1"/>
    </location>
</feature>
<dbReference type="GO" id="GO:0005737">
    <property type="term" value="C:cytoplasm"/>
    <property type="evidence" value="ECO:0007669"/>
    <property type="project" value="UniProtKB-SubCell"/>
</dbReference>
<dbReference type="AlphaFoldDB" id="A0A7L3L6C7"/>
<sequence length="246" mass="28188">FGEGDIGFMCLQLSTNPGEYSYFSPRTLSRCAGPEHWRFRPRHKTEANSNGENKKRKPKKAFQIDFDEDVDFAAHFRKTKACITLAKSILESENTKSTTLPLDFNYDPKTILQLFLKPVVKVRDFSKSLPKSTLDHEDEIAEYDYNNPNDTSNFCPSLQAADSDEDYESGQCKSQMEGFNLTTQPEDPELNLFVGDTNITAYGEQNLIPEPQKINKIVVQYAKSAKKMDMKRLKKSMWNLLTDQEE</sequence>
<keyword evidence="5" id="KW-0158">Chromosome</keyword>
<dbReference type="GO" id="GO:0051301">
    <property type="term" value="P:cell division"/>
    <property type="evidence" value="ECO:0007669"/>
    <property type="project" value="UniProtKB-KW"/>
</dbReference>
<dbReference type="Pfam" id="PF05786">
    <property type="entry name" value="Cnd2"/>
    <property type="match status" value="1"/>
</dbReference>
<evidence type="ECO:0000256" key="8">
    <source>
        <dbReference type="ARBA" id="ARBA00022776"/>
    </source>
</evidence>
<evidence type="ECO:0000256" key="7">
    <source>
        <dbReference type="ARBA" id="ARBA00022618"/>
    </source>
</evidence>
<evidence type="ECO:0000256" key="4">
    <source>
        <dbReference type="ARBA" id="ARBA00016065"/>
    </source>
</evidence>
<comment type="similarity">
    <text evidence="3">Belongs to the CND2 (condensin subunit 2) family.</text>
</comment>